<evidence type="ECO:0000256" key="5">
    <source>
        <dbReference type="ARBA" id="ARBA00022490"/>
    </source>
</evidence>
<dbReference type="GeneTree" id="ENSGT00940000159902"/>
<dbReference type="Gene3D" id="3.30.420.610">
    <property type="entry name" value="LOTUS domain-like"/>
    <property type="match status" value="3"/>
</dbReference>
<dbReference type="GO" id="GO:0007281">
    <property type="term" value="P:germ cell development"/>
    <property type="evidence" value="ECO:0007669"/>
    <property type="project" value="InterPro"/>
</dbReference>
<evidence type="ECO:0000259" key="10">
    <source>
        <dbReference type="PROSITE" id="PS51644"/>
    </source>
</evidence>
<keyword evidence="4" id="KW-0217">Developmental protein</keyword>
<evidence type="ECO:0000256" key="6">
    <source>
        <dbReference type="ARBA" id="ARBA00022737"/>
    </source>
</evidence>
<evidence type="ECO:0000256" key="4">
    <source>
        <dbReference type="ARBA" id="ARBA00022473"/>
    </source>
</evidence>
<proteinExistence type="inferred from homology"/>
<dbReference type="Gene3D" id="2.30.30.140">
    <property type="match status" value="1"/>
</dbReference>
<evidence type="ECO:0000256" key="8">
    <source>
        <dbReference type="ARBA" id="ARBA00022871"/>
    </source>
</evidence>
<keyword evidence="8" id="KW-0744">Spermatogenesis</keyword>
<dbReference type="SUPFAM" id="SSF63748">
    <property type="entry name" value="Tudor/PWWP/MBT"/>
    <property type="match status" value="1"/>
</dbReference>
<dbReference type="Ensembl" id="ENSSPUT00000025014.1">
    <property type="protein sequence ID" value="ENSSPUP00000023452.1"/>
    <property type="gene ID" value="ENSSPUG00000017982.1"/>
</dbReference>
<comment type="subcellular location">
    <subcellularLocation>
        <location evidence="1">Cytoplasm</location>
    </subcellularLocation>
</comment>
<dbReference type="GO" id="GO:0005737">
    <property type="term" value="C:cytoplasm"/>
    <property type="evidence" value="ECO:0007669"/>
    <property type="project" value="UniProtKB-SubCell"/>
</dbReference>
<evidence type="ECO:0000256" key="1">
    <source>
        <dbReference type="ARBA" id="ARBA00004496"/>
    </source>
</evidence>
<dbReference type="AlphaFoldDB" id="A0A8D0HR38"/>
<dbReference type="PANTHER" id="PTHR22948">
    <property type="entry name" value="TUDOR DOMAIN CONTAINING PROTEIN"/>
    <property type="match status" value="1"/>
</dbReference>
<dbReference type="InterPro" id="IPR025605">
    <property type="entry name" value="OST-HTH/LOTUS_dom"/>
</dbReference>
<organism evidence="11 12">
    <name type="scientific">Sphenodon punctatus</name>
    <name type="common">Tuatara</name>
    <name type="synonym">Hatteria punctata</name>
    <dbReference type="NCBI Taxonomy" id="8508"/>
    <lineage>
        <taxon>Eukaryota</taxon>
        <taxon>Metazoa</taxon>
        <taxon>Chordata</taxon>
        <taxon>Craniata</taxon>
        <taxon>Vertebrata</taxon>
        <taxon>Euteleostomi</taxon>
        <taxon>Lepidosauria</taxon>
        <taxon>Sphenodontia</taxon>
        <taxon>Sphenodontidae</taxon>
        <taxon>Sphenodon</taxon>
    </lineage>
</organism>
<keyword evidence="5" id="KW-0963">Cytoplasm</keyword>
<evidence type="ECO:0000259" key="9">
    <source>
        <dbReference type="PROSITE" id="PS50304"/>
    </source>
</evidence>
<dbReference type="InterPro" id="IPR041966">
    <property type="entry name" value="LOTUS-like"/>
</dbReference>
<sequence length="599" mass="67558">MSDQVLIMDLLKKEVWALLIAVKEGLTPVQLDREYKSMIGKPLPLHKLGYRSIMELVTDMPDVVCICHYGDGSVVLKAIADETTKGIARLVARQKSSSKVPRLIRPGQTPSILSRRGRTPPILPAVVKSELKDLLRLSPVLLTDFDKAFTQRFGREFQYMRYGFFSMFEVLTAASDIIVVEQTRAGSLLILKKNPSVNKQQENLSKGEAILFNGLGKTLENDIKMALAQKGAGGTVCLELKEKIRTVSVKNKFLCSLISYRCALFKNGSLLVQAQFKEKLPVKELGFLNIVELVGALNDVLHLECKEGDQDWLIFDIESTCLTGGKLSSKPDVLNTLSPWGSSWTANLNTRVDPANEIMKQEIPPDAVHDRNLFGLLPLDSNHCLLGVFVEYIISPSQFFLRLYSKEISEMLEDMMIEMRRCYSNKNVSDRYVMPEASIQPGQLCCARISKDKWWYRVIVHRVLSEEEVEVFFPDFGNMGVFQKSLLRFLKCCYTKLPAQAIPCSLSRVKPLEGHWTTNAILRFQRFCSLKPLVGVVDEYMDGVLYLFLCDTTSDEDVYLHDVLRAEGHVVICSENIPSQVKEGKVVTCMGKSWREGTC</sequence>
<keyword evidence="7" id="KW-0221">Differentiation</keyword>
<dbReference type="CDD" id="cd20419">
    <property type="entry name" value="Tudor_TDRD5"/>
    <property type="match status" value="1"/>
</dbReference>
<dbReference type="InterPro" id="IPR037982">
    <property type="entry name" value="TDRD5_LOTUS_2"/>
</dbReference>
<dbReference type="Gene3D" id="2.40.50.90">
    <property type="match status" value="1"/>
</dbReference>
<evidence type="ECO:0000313" key="11">
    <source>
        <dbReference type="Ensembl" id="ENSSPUP00000023452.1"/>
    </source>
</evidence>
<dbReference type="Proteomes" id="UP000694392">
    <property type="component" value="Unplaced"/>
</dbReference>
<dbReference type="CDD" id="cd09975">
    <property type="entry name" value="LOTUS_2_TDRD5"/>
    <property type="match status" value="1"/>
</dbReference>
<reference evidence="11" key="1">
    <citation type="submission" date="2025-08" db="UniProtKB">
        <authorList>
            <consortium name="Ensembl"/>
        </authorList>
    </citation>
    <scope>IDENTIFICATION</scope>
</reference>
<gene>
    <name evidence="11" type="primary">TDRD5</name>
</gene>
<comment type="similarity">
    <text evidence="2">Belongs to the TDRD5 family.</text>
</comment>
<evidence type="ECO:0000313" key="12">
    <source>
        <dbReference type="Proteomes" id="UP000694392"/>
    </source>
</evidence>
<dbReference type="SMART" id="SM00333">
    <property type="entry name" value="TUDOR"/>
    <property type="match status" value="1"/>
</dbReference>
<feature type="domain" description="HTH OST-type" evidence="10">
    <location>
        <begin position="119"/>
        <end position="194"/>
    </location>
</feature>
<dbReference type="Pfam" id="PF00567">
    <property type="entry name" value="TUDOR"/>
    <property type="match status" value="1"/>
</dbReference>
<dbReference type="InterPro" id="IPR050621">
    <property type="entry name" value="Tudor_domain_containing"/>
</dbReference>
<reference evidence="11" key="2">
    <citation type="submission" date="2025-09" db="UniProtKB">
        <authorList>
            <consortium name="Ensembl"/>
        </authorList>
    </citation>
    <scope>IDENTIFICATION</scope>
</reference>
<feature type="domain" description="Tudor" evidence="9">
    <location>
        <begin position="438"/>
        <end position="497"/>
    </location>
</feature>
<evidence type="ECO:0000256" key="2">
    <source>
        <dbReference type="ARBA" id="ARBA00010384"/>
    </source>
</evidence>
<dbReference type="GO" id="GO:0007283">
    <property type="term" value="P:spermatogenesis"/>
    <property type="evidence" value="ECO:0007669"/>
    <property type="project" value="UniProtKB-KW"/>
</dbReference>
<evidence type="ECO:0000256" key="7">
    <source>
        <dbReference type="ARBA" id="ARBA00022782"/>
    </source>
</evidence>
<keyword evidence="12" id="KW-1185">Reference proteome</keyword>
<keyword evidence="6" id="KW-0677">Repeat</keyword>
<dbReference type="PROSITE" id="PS50304">
    <property type="entry name" value="TUDOR"/>
    <property type="match status" value="1"/>
</dbReference>
<dbReference type="FunFam" id="2.30.30.140:FF:000051">
    <property type="entry name" value="Tudor domain-containing protein 5"/>
    <property type="match status" value="1"/>
</dbReference>
<name>A0A8D0HR38_SPHPU</name>
<evidence type="ECO:0000256" key="3">
    <source>
        <dbReference type="ARBA" id="ARBA00013420"/>
    </source>
</evidence>
<accession>A0A8D0HR38</accession>
<dbReference type="PROSITE" id="PS51644">
    <property type="entry name" value="HTH_OST"/>
    <property type="match status" value="2"/>
</dbReference>
<dbReference type="PANTHER" id="PTHR22948:SF19">
    <property type="entry name" value="TUDOR DOMAIN-CONTAINING PROTEIN 5"/>
    <property type="match status" value="1"/>
</dbReference>
<protein>
    <recommendedName>
        <fullName evidence="3">Tudor domain-containing protein 5</fullName>
    </recommendedName>
</protein>
<feature type="domain" description="HTH OST-type" evidence="10">
    <location>
        <begin position="7"/>
        <end position="80"/>
    </location>
</feature>
<dbReference type="InterPro" id="IPR002999">
    <property type="entry name" value="Tudor"/>
</dbReference>
<dbReference type="Pfam" id="PF12872">
    <property type="entry name" value="OST-HTH"/>
    <property type="match status" value="3"/>
</dbReference>
<dbReference type="InterPro" id="IPR035437">
    <property type="entry name" value="SNase_OB-fold_sf"/>
</dbReference>